<evidence type="ECO:0000313" key="3">
    <source>
        <dbReference type="Proteomes" id="UP001161691"/>
    </source>
</evidence>
<dbReference type="EMBL" id="JAGRPV010000001">
    <property type="protein sequence ID" value="MDI4645480.1"/>
    <property type="molecule type" value="Genomic_DNA"/>
</dbReference>
<proteinExistence type="predicted"/>
<sequence>MKKRAYSVVGSLLVAVASLFAFTGCYVFLNKPTMPKELRR</sequence>
<name>A0ABT6TF73_9BACL</name>
<protein>
    <submittedName>
        <fullName evidence="2">Cyclic lactone autoinducer peptide</fullName>
    </submittedName>
</protein>
<keyword evidence="1" id="KW-0472">Membrane</keyword>
<dbReference type="RefSeq" id="WP_090112858.1">
    <property type="nucleotide sequence ID" value="NZ_JAGRPV010000001.1"/>
</dbReference>
<reference evidence="2" key="1">
    <citation type="submission" date="2023-04" db="EMBL/GenBank/DDBJ databases">
        <title>Comparative genomic analysis of Cohnella hashimotonis sp. nov., isolated from the International Space Station.</title>
        <authorList>
            <person name="Venkateswaran K."/>
            <person name="Simpson A."/>
        </authorList>
    </citation>
    <scope>NUCLEOTIDE SEQUENCE</scope>
    <source>
        <strain evidence="2">F6_2S_P_1</strain>
    </source>
</reference>
<gene>
    <name evidence="2" type="ORF">KB449_10925</name>
</gene>
<dbReference type="Proteomes" id="UP001161691">
    <property type="component" value="Unassembled WGS sequence"/>
</dbReference>
<organism evidence="2 3">
    <name type="scientific">Cohnella hashimotonis</name>
    <dbReference type="NCBI Taxonomy" id="2826895"/>
    <lineage>
        <taxon>Bacteria</taxon>
        <taxon>Bacillati</taxon>
        <taxon>Bacillota</taxon>
        <taxon>Bacilli</taxon>
        <taxon>Bacillales</taxon>
        <taxon>Paenibacillaceae</taxon>
        <taxon>Cohnella</taxon>
    </lineage>
</organism>
<evidence type="ECO:0000256" key="1">
    <source>
        <dbReference type="SAM" id="Phobius"/>
    </source>
</evidence>
<dbReference type="PROSITE" id="PS51257">
    <property type="entry name" value="PROKAR_LIPOPROTEIN"/>
    <property type="match status" value="1"/>
</dbReference>
<keyword evidence="1" id="KW-1133">Transmembrane helix</keyword>
<keyword evidence="1" id="KW-0812">Transmembrane</keyword>
<keyword evidence="3" id="KW-1185">Reference proteome</keyword>
<dbReference type="InterPro" id="IPR009229">
    <property type="entry name" value="AgrD"/>
</dbReference>
<comment type="caution">
    <text evidence="2">The sequence shown here is derived from an EMBL/GenBank/DDBJ whole genome shotgun (WGS) entry which is preliminary data.</text>
</comment>
<evidence type="ECO:0000313" key="2">
    <source>
        <dbReference type="EMBL" id="MDI4645480.1"/>
    </source>
</evidence>
<feature type="transmembrane region" description="Helical" evidence="1">
    <location>
        <begin position="6"/>
        <end position="29"/>
    </location>
</feature>
<accession>A0ABT6TF73</accession>
<dbReference type="NCBIfam" id="TIGR04223">
    <property type="entry name" value="quorum_AgrD"/>
    <property type="match status" value="1"/>
</dbReference>